<evidence type="ECO:0000259" key="12">
    <source>
        <dbReference type="PROSITE" id="PS50280"/>
    </source>
</evidence>
<dbReference type="CDD" id="cd19169">
    <property type="entry name" value="SET_SETD1"/>
    <property type="match status" value="1"/>
</dbReference>
<feature type="region of interest" description="Disordered" evidence="11">
    <location>
        <begin position="922"/>
        <end position="1043"/>
    </location>
</feature>
<feature type="region of interest" description="Disordered" evidence="11">
    <location>
        <begin position="210"/>
        <end position="248"/>
    </location>
</feature>
<accession>A0A4Y7J4S2</accession>
<dbReference type="GO" id="GO:0140999">
    <property type="term" value="F:histone H3K4 trimethyltransferase activity"/>
    <property type="evidence" value="ECO:0007669"/>
    <property type="project" value="UniProtKB-EC"/>
</dbReference>
<feature type="compositionally biased region" description="Basic and acidic residues" evidence="11">
    <location>
        <begin position="222"/>
        <end position="231"/>
    </location>
</feature>
<evidence type="ECO:0000256" key="6">
    <source>
        <dbReference type="ARBA" id="ARBA00022853"/>
    </source>
</evidence>
<evidence type="ECO:0000256" key="3">
    <source>
        <dbReference type="ARBA" id="ARBA00022603"/>
    </source>
</evidence>
<dbReference type="SMART" id="SM00317">
    <property type="entry name" value="SET"/>
    <property type="match status" value="1"/>
</dbReference>
<feature type="compositionally biased region" description="Basic and acidic residues" evidence="11">
    <location>
        <begin position="1030"/>
        <end position="1039"/>
    </location>
</feature>
<evidence type="ECO:0000259" key="13">
    <source>
        <dbReference type="PROSITE" id="PS50829"/>
    </source>
</evidence>
<dbReference type="PANTHER" id="PTHR45814">
    <property type="entry name" value="HISTONE-LYSINE N-METHYLTRANSFERASE SETD1"/>
    <property type="match status" value="1"/>
</dbReference>
<feature type="region of interest" description="Disordered" evidence="11">
    <location>
        <begin position="582"/>
        <end position="611"/>
    </location>
</feature>
<dbReference type="PROSITE" id="PS50280">
    <property type="entry name" value="SET"/>
    <property type="match status" value="1"/>
</dbReference>
<evidence type="ECO:0000313" key="15">
    <source>
        <dbReference type="Proteomes" id="UP000316621"/>
    </source>
</evidence>
<evidence type="ECO:0000256" key="2">
    <source>
        <dbReference type="ARBA" id="ARBA00012182"/>
    </source>
</evidence>
<feature type="region of interest" description="Disordered" evidence="11">
    <location>
        <begin position="432"/>
        <end position="457"/>
    </location>
</feature>
<keyword evidence="6" id="KW-0156">Chromatin regulator</keyword>
<dbReference type="Proteomes" id="UP000316621">
    <property type="component" value="Chromosome 3"/>
</dbReference>
<keyword evidence="7" id="KW-0805">Transcription regulation</keyword>
<sequence length="1427" mass="157018">MVASTGHGFCNSHYQHDDPFFISRKRRKTLNSQVINTCIGDIAHTSLSNRCSGYEIHRSSSFCDPSEGLGSHVAMEGSSTQQDSSGGGTPNSCSGGETHCHDQSLPGYTQPVYVSGWMYVNQNGQMCGPYIQEQLYEGLSSGFLPEELPVFAVVNEALLNSVPLKYFRQFPDHVATGFSYLNAKVQAAAPSNQFTNGSTSNGVATSYEQLNSSNSQSIPHSHVGDANHESEPQSSKSEATNPDSSDMPVSYEESCWVFEDEEGRKHGPHSLAEIYSWHQHGYLPETLMIRHKDSRYEPFTLLSILSTWRTNSSNVVSPENFKNDDTSFIADVSEEVSTQLHSGIMKAARRVLLDEIISSIVPDFMAMKKAQRLLEAEARKQAVSSCPTDNKAMVVPERKSSVDSGLEDVNSCCPTDSKAMVVPERKNSVDAGLEDVVPSPDACGTPVMSQRNTRSIRSSERIAESVAIKKSQRHLRYEARKQAAKACPSAGERAEVGEESNNIAASGDAAAVLTPDSQEVPTQSPKNMRSIGSIGNFTGAVSVARKACFESCMEVMWNAVFYDPVSYYSCSWRKRKRWSQDQTDAESPVCVNDEGPPGLRPPLENPDTCSQSLSISEVDSSQKIEDIQVMVEGALHLSAQVSLTEYCKDFLEEECAKLKASAEGKDPSGVTFSRSPTDVVDLEKRAGESSVSAEAVPSGSLLTAATSSLTSSRGQPENFLSTRFESAFEKLGLPVVDVVDDQDFDEPPPPGLDESYVYADPSQIIKYRPSKSDEFVSKMGEFVSLAMFRQKLHKDVLGKWRSTVFSSSLHQCFTTWRASQNPSAIAIADEGTSNSGKGRNTNSAALLGNHGEQRSSSAPPRKKKSARKKLGSLSVCLASKDIQLLHDDVKSGNQESGILSESLEPRAVENFPKVNIRKLASSVKNSKKTRKIVENNGANEPTRKPGSDKVIEDDVNDTAKDQIGTKKVVDTSGHDPKSRKEHNGCSSDKLPSSNQVLHQKRKQSFSDHPSSRPAKVSKTPNILSLALPSQEEKTLDRTSDPSSSCSAEFWNAANIIIGLASPPVGNTRNGINDQSSRPGTFAKVPSGIDDEHSSRRAKVSKICNETAAKKENSRDTAVRKVKSSKIRKLKTCPKSDGCARASISGWEWHNWSIKASSIEKARVRGSHCGQVQNFGSEFYTYQSANAKGLSARTNRIKLRNLLAAAEGADLLKITQLKSRKKRLRFQRSKIHDWGLVALEPIEAEDFVIEYVGELIRPQISDIRERHYEKMGIGSSYLFRLDDGYVVDATKRGGIARFINHSCEPNCYTKIIAVDGQKKIFIYAKRHISPGEELTYNYKFPLEDEKIPCNCGSNRYDNSLFVSWINELEAWVAILGLYLPAAVLLLQHTARDERVRVRHQASCDSPVLEFSPCLQDLSKSRRLSYVHM</sequence>
<evidence type="ECO:0000256" key="10">
    <source>
        <dbReference type="ARBA" id="ARBA00047571"/>
    </source>
</evidence>
<feature type="compositionally biased region" description="Basic and acidic residues" evidence="11">
    <location>
        <begin position="941"/>
        <end position="983"/>
    </location>
</feature>
<evidence type="ECO:0000256" key="8">
    <source>
        <dbReference type="ARBA" id="ARBA00023163"/>
    </source>
</evidence>
<feature type="region of interest" description="Disordered" evidence="11">
    <location>
        <begin position="1069"/>
        <end position="1096"/>
    </location>
</feature>
<dbReference type="PROSITE" id="PS50829">
    <property type="entry name" value="GYF"/>
    <property type="match status" value="1"/>
</dbReference>
<feature type="compositionally biased region" description="Polar residues" evidence="11">
    <location>
        <begin position="232"/>
        <end position="244"/>
    </location>
</feature>
<dbReference type="InterPro" id="IPR035445">
    <property type="entry name" value="GYF-like_dom_sf"/>
</dbReference>
<reference evidence="14 15" key="1">
    <citation type="journal article" date="2018" name="Science">
        <title>The opium poppy genome and morphinan production.</title>
        <authorList>
            <person name="Guo L."/>
            <person name="Winzer T."/>
            <person name="Yang X."/>
            <person name="Li Y."/>
            <person name="Ning Z."/>
            <person name="He Z."/>
            <person name="Teodor R."/>
            <person name="Lu Y."/>
            <person name="Bowser T.A."/>
            <person name="Graham I.A."/>
            <person name="Ye K."/>
        </authorList>
    </citation>
    <scope>NUCLEOTIDE SEQUENCE [LARGE SCALE GENOMIC DNA]</scope>
    <source>
        <strain evidence="15">cv. HN1</strain>
        <tissue evidence="14">Leaves</tissue>
    </source>
</reference>
<dbReference type="Pfam" id="PF00856">
    <property type="entry name" value="SET"/>
    <property type="match status" value="1"/>
</dbReference>
<comment type="catalytic activity">
    <reaction evidence="10">
        <text>L-lysyl(4)-[histone H3] + 3 S-adenosyl-L-methionine = N(6),N(6),N(6)-trimethyl-L-lysyl(4)-[histone H3] + 3 S-adenosyl-L-homocysteine + 3 H(+)</text>
        <dbReference type="Rhea" id="RHEA:60260"/>
        <dbReference type="Rhea" id="RHEA-COMP:15537"/>
        <dbReference type="Rhea" id="RHEA-COMP:15547"/>
        <dbReference type="ChEBI" id="CHEBI:15378"/>
        <dbReference type="ChEBI" id="CHEBI:29969"/>
        <dbReference type="ChEBI" id="CHEBI:57856"/>
        <dbReference type="ChEBI" id="CHEBI:59789"/>
        <dbReference type="ChEBI" id="CHEBI:61961"/>
        <dbReference type="EC" id="2.1.1.354"/>
    </reaction>
</comment>
<dbReference type="InterPro" id="IPR001214">
    <property type="entry name" value="SET_dom"/>
</dbReference>
<evidence type="ECO:0000256" key="4">
    <source>
        <dbReference type="ARBA" id="ARBA00022679"/>
    </source>
</evidence>
<evidence type="ECO:0000256" key="9">
    <source>
        <dbReference type="ARBA" id="ARBA00023242"/>
    </source>
</evidence>
<organism evidence="14 15">
    <name type="scientific">Papaver somniferum</name>
    <name type="common">Opium poppy</name>
    <dbReference type="NCBI Taxonomy" id="3469"/>
    <lineage>
        <taxon>Eukaryota</taxon>
        <taxon>Viridiplantae</taxon>
        <taxon>Streptophyta</taxon>
        <taxon>Embryophyta</taxon>
        <taxon>Tracheophyta</taxon>
        <taxon>Spermatophyta</taxon>
        <taxon>Magnoliopsida</taxon>
        <taxon>Ranunculales</taxon>
        <taxon>Papaveraceae</taxon>
        <taxon>Papaveroideae</taxon>
        <taxon>Papaver</taxon>
    </lineage>
</organism>
<keyword evidence="5" id="KW-0949">S-adenosyl-L-methionine</keyword>
<dbReference type="SUPFAM" id="SSF55277">
    <property type="entry name" value="GYF domain"/>
    <property type="match status" value="1"/>
</dbReference>
<feature type="compositionally biased region" description="Polar residues" evidence="11">
    <location>
        <begin position="831"/>
        <end position="844"/>
    </location>
</feature>
<dbReference type="SMART" id="SM00444">
    <property type="entry name" value="GYF"/>
    <property type="match status" value="1"/>
</dbReference>
<dbReference type="InterPro" id="IPR046341">
    <property type="entry name" value="SET_dom_sf"/>
</dbReference>
<gene>
    <name evidence="14" type="ORF">C5167_013590</name>
</gene>
<dbReference type="EMBL" id="CM010717">
    <property type="protein sequence ID" value="RZC54748.1"/>
    <property type="molecule type" value="Genomic_DNA"/>
</dbReference>
<feature type="compositionally biased region" description="Polar residues" evidence="11">
    <location>
        <begin position="984"/>
        <end position="997"/>
    </location>
</feature>
<dbReference type="Gramene" id="RZC54748">
    <property type="protein sequence ID" value="RZC54748"/>
    <property type="gene ID" value="C5167_013590"/>
</dbReference>
<dbReference type="GO" id="GO:0032259">
    <property type="term" value="P:methylation"/>
    <property type="evidence" value="ECO:0007669"/>
    <property type="project" value="UniProtKB-KW"/>
</dbReference>
<evidence type="ECO:0000256" key="7">
    <source>
        <dbReference type="ARBA" id="ARBA00023015"/>
    </source>
</evidence>
<feature type="region of interest" description="Disordered" evidence="11">
    <location>
        <begin position="828"/>
        <end position="870"/>
    </location>
</feature>
<dbReference type="PANTHER" id="PTHR45814:SF2">
    <property type="entry name" value="HISTONE-LYSINE N-METHYLTRANSFERASE SETD1"/>
    <property type="match status" value="1"/>
</dbReference>
<feature type="compositionally biased region" description="Polar residues" evidence="11">
    <location>
        <begin position="1069"/>
        <end position="1078"/>
    </location>
</feature>
<evidence type="ECO:0000256" key="5">
    <source>
        <dbReference type="ARBA" id="ARBA00022691"/>
    </source>
</evidence>
<name>A0A4Y7J4S2_PAPSO</name>
<feature type="domain" description="SET" evidence="12">
    <location>
        <begin position="1221"/>
        <end position="1338"/>
    </location>
</feature>
<evidence type="ECO:0000313" key="14">
    <source>
        <dbReference type="EMBL" id="RZC54748.1"/>
    </source>
</evidence>
<dbReference type="EC" id="2.1.1.354" evidence="2"/>
<dbReference type="STRING" id="3469.A0A4Y7J4S2"/>
<dbReference type="Pfam" id="PF02213">
    <property type="entry name" value="GYF"/>
    <property type="match status" value="1"/>
</dbReference>
<keyword evidence="8" id="KW-0804">Transcription</keyword>
<keyword evidence="3" id="KW-0489">Methyltransferase</keyword>
<keyword evidence="9" id="KW-0539">Nucleus</keyword>
<feature type="compositionally biased region" description="Polar residues" evidence="11">
    <location>
        <begin position="210"/>
        <end position="219"/>
    </location>
</feature>
<keyword evidence="15" id="KW-1185">Reference proteome</keyword>
<keyword evidence="4" id="KW-0808">Transferase</keyword>
<evidence type="ECO:0000256" key="1">
    <source>
        <dbReference type="ARBA" id="ARBA00004123"/>
    </source>
</evidence>
<dbReference type="InterPro" id="IPR044570">
    <property type="entry name" value="Set1-like"/>
</dbReference>
<proteinExistence type="predicted"/>
<dbReference type="OMA" id="YCMQVMW"/>
<feature type="compositionally biased region" description="Basic residues" evidence="11">
    <location>
        <begin position="860"/>
        <end position="870"/>
    </location>
</feature>
<dbReference type="GO" id="GO:0048188">
    <property type="term" value="C:Set1C/COMPASS complex"/>
    <property type="evidence" value="ECO:0007669"/>
    <property type="project" value="InterPro"/>
</dbReference>
<evidence type="ECO:0000256" key="11">
    <source>
        <dbReference type="SAM" id="MobiDB-lite"/>
    </source>
</evidence>
<dbReference type="SUPFAM" id="SSF82199">
    <property type="entry name" value="SET domain"/>
    <property type="match status" value="1"/>
</dbReference>
<dbReference type="Gene3D" id="3.30.1490.40">
    <property type="match status" value="2"/>
</dbReference>
<dbReference type="Gene3D" id="2.170.270.10">
    <property type="entry name" value="SET domain"/>
    <property type="match status" value="1"/>
</dbReference>
<dbReference type="InterPro" id="IPR037841">
    <property type="entry name" value="SET_SETD1A/B"/>
</dbReference>
<protein>
    <recommendedName>
        <fullName evidence="2">[histone H3]-lysine(4) N-trimethyltransferase</fullName>
        <ecNumber evidence="2">2.1.1.354</ecNumber>
    </recommendedName>
</protein>
<feature type="domain" description="GYF" evidence="13">
    <location>
        <begin position="253"/>
        <end position="303"/>
    </location>
</feature>
<comment type="subcellular location">
    <subcellularLocation>
        <location evidence="1">Nucleus</location>
    </subcellularLocation>
</comment>
<dbReference type="InterPro" id="IPR003169">
    <property type="entry name" value="GYF"/>
</dbReference>
<feature type="region of interest" description="Disordered" evidence="11">
    <location>
        <begin position="73"/>
        <end position="99"/>
    </location>
</feature>